<accession>A0A6N7L3L2</accession>
<proteinExistence type="predicted"/>
<gene>
    <name evidence="3" type="ORF">F7Q99_32345</name>
</gene>
<dbReference type="AlphaFoldDB" id="A0A6N7L3L2"/>
<protein>
    <submittedName>
        <fullName evidence="3">Alpha/beta fold hydrolase</fullName>
    </submittedName>
</protein>
<sequence length="243" mass="25726">MQTREVVRYGDAPSQFTQMWEPEGGRPARGLAVSVHGGWWRDRHDLHLMDALAADLAGRGWCVANVEYRRTGHDGGGWPQTLADVLAAVAAVRGARPHLADLPSVAVGHSAGGQLALLAAEAGAVGSAVALAPITDLARCAAEGLGEGATPLFIGSPYEDDPAAYRDASPLNRLPLHRPYLVVHGDRDQRVPVTHSRAYIEAATAADDRVAYAEHPGADHFDVIDPAHASWAHAIAWLETPAG</sequence>
<dbReference type="OrthoDB" id="255603at2"/>
<comment type="caution">
    <text evidence="3">The sequence shown here is derived from an EMBL/GenBank/DDBJ whole genome shotgun (WGS) entry which is preliminary data.</text>
</comment>
<dbReference type="InterPro" id="IPR050300">
    <property type="entry name" value="GDXG_lipolytic_enzyme"/>
</dbReference>
<evidence type="ECO:0000313" key="4">
    <source>
        <dbReference type="Proteomes" id="UP000450000"/>
    </source>
</evidence>
<dbReference type="Gene3D" id="3.40.50.1820">
    <property type="entry name" value="alpha/beta hydrolase"/>
    <property type="match status" value="1"/>
</dbReference>
<dbReference type="EMBL" id="WBOF01000003">
    <property type="protein sequence ID" value="MQS16754.1"/>
    <property type="molecule type" value="Genomic_DNA"/>
</dbReference>
<dbReference type="InterPro" id="IPR029058">
    <property type="entry name" value="AB_hydrolase_fold"/>
</dbReference>
<feature type="domain" description="BD-FAE-like" evidence="2">
    <location>
        <begin position="22"/>
        <end position="198"/>
    </location>
</feature>
<dbReference type="SUPFAM" id="SSF53474">
    <property type="entry name" value="alpha/beta-Hydrolases"/>
    <property type="match status" value="1"/>
</dbReference>
<dbReference type="Proteomes" id="UP000450000">
    <property type="component" value="Unassembled WGS sequence"/>
</dbReference>
<dbReference type="InterPro" id="IPR049492">
    <property type="entry name" value="BD-FAE-like_dom"/>
</dbReference>
<evidence type="ECO:0000256" key="1">
    <source>
        <dbReference type="ARBA" id="ARBA00022801"/>
    </source>
</evidence>
<keyword evidence="1 3" id="KW-0378">Hydrolase</keyword>
<dbReference type="Pfam" id="PF20434">
    <property type="entry name" value="BD-FAE"/>
    <property type="match status" value="1"/>
</dbReference>
<keyword evidence="4" id="KW-1185">Reference proteome</keyword>
<evidence type="ECO:0000313" key="3">
    <source>
        <dbReference type="EMBL" id="MQS16754.1"/>
    </source>
</evidence>
<reference evidence="3 4" key="1">
    <citation type="submission" date="2019-09" db="EMBL/GenBank/DDBJ databases">
        <title>Genome Sequences of Streptomyces kaniharaensis ATCC 21070.</title>
        <authorList>
            <person name="Zhu W."/>
            <person name="De Crecy-Lagard V."/>
            <person name="Richards N.G."/>
        </authorList>
    </citation>
    <scope>NUCLEOTIDE SEQUENCE [LARGE SCALE GENOMIC DNA]</scope>
    <source>
        <strain evidence="3 4">SF-557</strain>
    </source>
</reference>
<evidence type="ECO:0000259" key="2">
    <source>
        <dbReference type="Pfam" id="PF20434"/>
    </source>
</evidence>
<dbReference type="PANTHER" id="PTHR48081">
    <property type="entry name" value="AB HYDROLASE SUPERFAMILY PROTEIN C4A8.06C"/>
    <property type="match status" value="1"/>
</dbReference>
<dbReference type="PANTHER" id="PTHR48081:SF33">
    <property type="entry name" value="KYNURENINE FORMAMIDASE"/>
    <property type="match status" value="1"/>
</dbReference>
<organism evidence="3 4">
    <name type="scientific">Streptomyces kaniharaensis</name>
    <dbReference type="NCBI Taxonomy" id="212423"/>
    <lineage>
        <taxon>Bacteria</taxon>
        <taxon>Bacillati</taxon>
        <taxon>Actinomycetota</taxon>
        <taxon>Actinomycetes</taxon>
        <taxon>Kitasatosporales</taxon>
        <taxon>Streptomycetaceae</taxon>
        <taxon>Streptomyces</taxon>
    </lineage>
</organism>
<dbReference type="GO" id="GO:0016787">
    <property type="term" value="F:hydrolase activity"/>
    <property type="evidence" value="ECO:0007669"/>
    <property type="project" value="UniProtKB-KW"/>
</dbReference>
<dbReference type="RefSeq" id="WP_153468242.1">
    <property type="nucleotide sequence ID" value="NZ_WBOF01000003.1"/>
</dbReference>
<name>A0A6N7L3L2_9ACTN</name>